<accession>X6N4S8</accession>
<gene>
    <name evidence="3" type="ORF">RFI_16170</name>
</gene>
<evidence type="ECO:0000313" key="3">
    <source>
        <dbReference type="EMBL" id="ETO21031.1"/>
    </source>
</evidence>
<feature type="region of interest" description="Disordered" evidence="1">
    <location>
        <begin position="1"/>
        <end position="20"/>
    </location>
</feature>
<keyword evidence="2" id="KW-0472">Membrane</keyword>
<organism evidence="3 4">
    <name type="scientific">Reticulomyxa filosa</name>
    <dbReference type="NCBI Taxonomy" id="46433"/>
    <lineage>
        <taxon>Eukaryota</taxon>
        <taxon>Sar</taxon>
        <taxon>Rhizaria</taxon>
        <taxon>Retaria</taxon>
        <taxon>Foraminifera</taxon>
        <taxon>Monothalamids</taxon>
        <taxon>Reticulomyxidae</taxon>
        <taxon>Reticulomyxa</taxon>
    </lineage>
</organism>
<feature type="transmembrane region" description="Helical" evidence="2">
    <location>
        <begin position="281"/>
        <end position="303"/>
    </location>
</feature>
<reference evidence="3 4" key="1">
    <citation type="journal article" date="2013" name="Curr. Biol.">
        <title>The Genome of the Foraminiferan Reticulomyxa filosa.</title>
        <authorList>
            <person name="Glockner G."/>
            <person name="Hulsmann N."/>
            <person name="Schleicher M."/>
            <person name="Noegel A.A."/>
            <person name="Eichinger L."/>
            <person name="Gallinger C."/>
            <person name="Pawlowski J."/>
            <person name="Sierra R."/>
            <person name="Euteneuer U."/>
            <person name="Pillet L."/>
            <person name="Moustafa A."/>
            <person name="Platzer M."/>
            <person name="Groth M."/>
            <person name="Szafranski K."/>
            <person name="Schliwa M."/>
        </authorList>
    </citation>
    <scope>NUCLEOTIDE SEQUENCE [LARGE SCALE GENOMIC DNA]</scope>
</reference>
<name>X6N4S8_RETFI</name>
<dbReference type="Proteomes" id="UP000023152">
    <property type="component" value="Unassembled WGS sequence"/>
</dbReference>
<keyword evidence="2" id="KW-1133">Transmembrane helix</keyword>
<dbReference type="AlphaFoldDB" id="X6N4S8"/>
<comment type="caution">
    <text evidence="3">The sequence shown here is derived from an EMBL/GenBank/DDBJ whole genome shotgun (WGS) entry which is preliminary data.</text>
</comment>
<dbReference type="EMBL" id="ASPP01012007">
    <property type="protein sequence ID" value="ETO21031.1"/>
    <property type="molecule type" value="Genomic_DNA"/>
</dbReference>
<proteinExistence type="predicted"/>
<protein>
    <submittedName>
        <fullName evidence="3">Uncharacterized protein</fullName>
    </submittedName>
</protein>
<keyword evidence="2" id="KW-0812">Transmembrane</keyword>
<feature type="region of interest" description="Disordered" evidence="1">
    <location>
        <begin position="214"/>
        <end position="241"/>
    </location>
</feature>
<feature type="compositionally biased region" description="Polar residues" evidence="1">
    <location>
        <begin position="218"/>
        <end position="240"/>
    </location>
</feature>
<evidence type="ECO:0000256" key="1">
    <source>
        <dbReference type="SAM" id="MobiDB-lite"/>
    </source>
</evidence>
<sequence>MLGKKKKKRGEEKKKCNKKKKKLANMGFYKKLRMRLSGLPAGETLEQQKLSSSQWFLGENLKKIGGEPEIFEFELVECVWCQTNSQWESNHNIQQIRKEQGNRDIAFCVYKTLTSKSVNISLFPNPSRHANDPPNHKSRIIHLLERQMLIIKFIMQREPTGKLKSTHIHLSLNDMNIFLTQNDYFELHYFLASLFHAQSLQKSTGEHSVSEMLEESISKTASKKTQPSRNKTQPVTNPTAQLAADHDEDKNAAESHIHTTKGLFDASNLCQPPRLGWKVEWFVCCCFLVYFFSSFCYFKRYIYTHVHSMFVLLN</sequence>
<evidence type="ECO:0000256" key="2">
    <source>
        <dbReference type="SAM" id="Phobius"/>
    </source>
</evidence>
<keyword evidence="4" id="KW-1185">Reference proteome</keyword>
<evidence type="ECO:0000313" key="4">
    <source>
        <dbReference type="Proteomes" id="UP000023152"/>
    </source>
</evidence>